<dbReference type="InterPro" id="IPR036249">
    <property type="entry name" value="Thioredoxin-like_sf"/>
</dbReference>
<dbReference type="Pfam" id="PF00578">
    <property type="entry name" value="AhpC-TSA"/>
    <property type="match status" value="1"/>
</dbReference>
<dbReference type="PANTHER" id="PTHR42852:SF17">
    <property type="entry name" value="THIOREDOXIN-LIKE PROTEIN HI_1115"/>
    <property type="match status" value="1"/>
</dbReference>
<gene>
    <name evidence="3" type="ORF">EDC19_2196</name>
</gene>
<dbReference type="CDD" id="cd02966">
    <property type="entry name" value="TlpA_like_family"/>
    <property type="match status" value="1"/>
</dbReference>
<evidence type="ECO:0000313" key="3">
    <source>
        <dbReference type="EMBL" id="TCK92461.1"/>
    </source>
</evidence>
<name>A0A4V2Q054_9FIRM</name>
<dbReference type="RefSeq" id="WP_132282893.1">
    <property type="nucleotide sequence ID" value="NZ_SMGQ01000014.1"/>
</dbReference>
<organism evidence="3 4">
    <name type="scientific">Natranaerovirga hydrolytica</name>
    <dbReference type="NCBI Taxonomy" id="680378"/>
    <lineage>
        <taxon>Bacteria</taxon>
        <taxon>Bacillati</taxon>
        <taxon>Bacillota</taxon>
        <taxon>Clostridia</taxon>
        <taxon>Lachnospirales</taxon>
        <taxon>Natranaerovirgaceae</taxon>
        <taxon>Natranaerovirga</taxon>
    </lineage>
</organism>
<dbReference type="PROSITE" id="PS51257">
    <property type="entry name" value="PROKAR_LIPOPROTEIN"/>
    <property type="match status" value="1"/>
</dbReference>
<dbReference type="SUPFAM" id="SSF52833">
    <property type="entry name" value="Thioredoxin-like"/>
    <property type="match status" value="1"/>
</dbReference>
<feature type="region of interest" description="Disordered" evidence="1">
    <location>
        <begin position="36"/>
        <end position="65"/>
    </location>
</feature>
<comment type="caution">
    <text evidence="3">The sequence shown here is derived from an EMBL/GenBank/DDBJ whole genome shotgun (WGS) entry which is preliminary data.</text>
</comment>
<feature type="domain" description="Thioredoxin" evidence="2">
    <location>
        <begin position="63"/>
        <end position="203"/>
    </location>
</feature>
<dbReference type="InterPro" id="IPR013766">
    <property type="entry name" value="Thioredoxin_domain"/>
</dbReference>
<dbReference type="InterPro" id="IPR000866">
    <property type="entry name" value="AhpC/TSA"/>
</dbReference>
<keyword evidence="4" id="KW-1185">Reference proteome</keyword>
<evidence type="ECO:0000256" key="1">
    <source>
        <dbReference type="SAM" id="MobiDB-lite"/>
    </source>
</evidence>
<feature type="compositionally biased region" description="Basic and acidic residues" evidence="1">
    <location>
        <begin position="47"/>
        <end position="65"/>
    </location>
</feature>
<dbReference type="GO" id="GO:0016491">
    <property type="term" value="F:oxidoreductase activity"/>
    <property type="evidence" value="ECO:0007669"/>
    <property type="project" value="InterPro"/>
</dbReference>
<dbReference type="InterPro" id="IPR017937">
    <property type="entry name" value="Thioredoxin_CS"/>
</dbReference>
<dbReference type="OrthoDB" id="9809733at2"/>
<proteinExistence type="predicted"/>
<protein>
    <submittedName>
        <fullName evidence="3">Peroxiredoxin</fullName>
    </submittedName>
</protein>
<accession>A0A4V2Q054</accession>
<dbReference type="InterPro" id="IPR050553">
    <property type="entry name" value="Thioredoxin_ResA/DsbE_sf"/>
</dbReference>
<dbReference type="AlphaFoldDB" id="A0A4V2Q054"/>
<dbReference type="Gene3D" id="3.40.30.10">
    <property type="entry name" value="Glutaredoxin"/>
    <property type="match status" value="1"/>
</dbReference>
<evidence type="ECO:0000259" key="2">
    <source>
        <dbReference type="PROSITE" id="PS51352"/>
    </source>
</evidence>
<dbReference type="PANTHER" id="PTHR42852">
    <property type="entry name" value="THIOL:DISULFIDE INTERCHANGE PROTEIN DSBE"/>
    <property type="match status" value="1"/>
</dbReference>
<sequence length="203" mass="23386">MNRKIILIITIISAIFLLIGCTQNTENQIENDYLLEDETSENTNTNDEARDKDAQETPVDKDESEKVPLVDFTLSDGKGNDHTLSDYKGKVILVNFWGTWCPYCVEEMPYFESLYQQNQGDLEILAINVQSAPQERPVEEVLEWVEQQGVSYNVLFDIDGSVAQEYYVRYFPTTYIIDREGYVLGYINGLDEELLEDILDELI</sequence>
<dbReference type="PROSITE" id="PS00194">
    <property type="entry name" value="THIOREDOXIN_1"/>
    <property type="match status" value="1"/>
</dbReference>
<dbReference type="EMBL" id="SMGQ01000014">
    <property type="protein sequence ID" value="TCK92461.1"/>
    <property type="molecule type" value="Genomic_DNA"/>
</dbReference>
<dbReference type="Proteomes" id="UP000294545">
    <property type="component" value="Unassembled WGS sequence"/>
</dbReference>
<reference evidence="3 4" key="1">
    <citation type="submission" date="2019-03" db="EMBL/GenBank/DDBJ databases">
        <title>Genomic Encyclopedia of Type Strains, Phase IV (KMG-IV): sequencing the most valuable type-strain genomes for metagenomic binning, comparative biology and taxonomic classification.</title>
        <authorList>
            <person name="Goeker M."/>
        </authorList>
    </citation>
    <scope>NUCLEOTIDE SEQUENCE [LARGE SCALE GENOMIC DNA]</scope>
    <source>
        <strain evidence="3 4">DSM 24176</strain>
    </source>
</reference>
<dbReference type="GO" id="GO:0016209">
    <property type="term" value="F:antioxidant activity"/>
    <property type="evidence" value="ECO:0007669"/>
    <property type="project" value="InterPro"/>
</dbReference>
<evidence type="ECO:0000313" key="4">
    <source>
        <dbReference type="Proteomes" id="UP000294545"/>
    </source>
</evidence>
<dbReference type="PROSITE" id="PS51352">
    <property type="entry name" value="THIOREDOXIN_2"/>
    <property type="match status" value="1"/>
</dbReference>